<dbReference type="SUPFAM" id="SSF143113">
    <property type="entry name" value="NAP-like"/>
    <property type="match status" value="1"/>
</dbReference>
<evidence type="ECO:0000256" key="1">
    <source>
        <dbReference type="ARBA" id="ARBA00009947"/>
    </source>
</evidence>
<dbReference type="GO" id="GO:0006334">
    <property type="term" value="P:nucleosome assembly"/>
    <property type="evidence" value="ECO:0007669"/>
    <property type="project" value="InterPro"/>
</dbReference>
<dbReference type="AlphaFoldDB" id="A0A6P9FHY4"/>
<organism evidence="4 5">
    <name type="scientific">Zalophus californianus</name>
    <name type="common">California sealion</name>
    <dbReference type="NCBI Taxonomy" id="9704"/>
    <lineage>
        <taxon>Eukaryota</taxon>
        <taxon>Metazoa</taxon>
        <taxon>Chordata</taxon>
        <taxon>Craniata</taxon>
        <taxon>Vertebrata</taxon>
        <taxon>Euteleostomi</taxon>
        <taxon>Mammalia</taxon>
        <taxon>Eutheria</taxon>
        <taxon>Laurasiatheria</taxon>
        <taxon>Carnivora</taxon>
        <taxon>Caniformia</taxon>
        <taxon>Pinnipedia</taxon>
        <taxon>Otariidae</taxon>
        <taxon>Zalophus</taxon>
    </lineage>
</organism>
<dbReference type="GeneID" id="118356658"/>
<proteinExistence type="inferred from homology"/>
<sequence length="268" mass="30880">MAAEAVREGEERWESEDAILVEELGLVGGDLRLVLQLVVLEGEDGEDEEDTEEAAEEVDEADTEEEDESREALEALQLELERMKKHASSSYSALRLRCCRRQQRPLEHRSALMRGIPGFWAKAFVNHPQMSAVIRKQDEGHLGYMTDLKVEELRFPRDCRQILLFFRKNPYFRDEVLVKEYVLSAAGYGPSHSTPIQWHQDYEQEAYSRRHHNTSLNSFNWFSDHSFAGSSTITEIIMDDLWPNPLQDNVRKKAPGEGPERTTAQMNV</sequence>
<dbReference type="InterPro" id="IPR037231">
    <property type="entry name" value="NAP-like_sf"/>
</dbReference>
<dbReference type="RefSeq" id="XP_035581843.1">
    <property type="nucleotide sequence ID" value="XM_035725950.1"/>
</dbReference>
<reference evidence="5" key="1">
    <citation type="submission" date="2025-08" db="UniProtKB">
        <authorList>
            <consortium name="RefSeq"/>
        </authorList>
    </citation>
    <scope>IDENTIFICATION</scope>
    <source>
        <tissue evidence="5">Blood</tissue>
    </source>
</reference>
<dbReference type="PANTHER" id="PTHR11875">
    <property type="entry name" value="TESTIS-SPECIFIC Y-ENCODED PROTEIN"/>
    <property type="match status" value="1"/>
</dbReference>
<protein>
    <submittedName>
        <fullName evidence="5">Testis-specific Y-encoded protein 3-like</fullName>
    </submittedName>
</protein>
<dbReference type="OrthoDB" id="9751433at2759"/>
<dbReference type="InterPro" id="IPR002164">
    <property type="entry name" value="NAP_family"/>
</dbReference>
<dbReference type="GO" id="GO:0005634">
    <property type="term" value="C:nucleus"/>
    <property type="evidence" value="ECO:0007669"/>
    <property type="project" value="InterPro"/>
</dbReference>
<feature type="region of interest" description="Disordered" evidence="3">
    <location>
        <begin position="247"/>
        <end position="268"/>
    </location>
</feature>
<dbReference type="Gene3D" id="1.20.5.1500">
    <property type="match status" value="1"/>
</dbReference>
<accession>A0A6P9FHY4</accession>
<gene>
    <name evidence="5" type="primary">LOC118356658</name>
</gene>
<name>A0A6P9FHY4_ZALCA</name>
<feature type="compositionally biased region" description="Basic and acidic residues" evidence="3">
    <location>
        <begin position="249"/>
        <end position="260"/>
    </location>
</feature>
<evidence type="ECO:0000313" key="4">
    <source>
        <dbReference type="Proteomes" id="UP000515165"/>
    </source>
</evidence>
<comment type="similarity">
    <text evidence="1 2">Belongs to the nucleosome assembly protein (NAP) family.</text>
</comment>
<evidence type="ECO:0000256" key="2">
    <source>
        <dbReference type="RuleBase" id="RU003876"/>
    </source>
</evidence>
<keyword evidence="4" id="KW-1185">Reference proteome</keyword>
<dbReference type="KEGG" id="zca:118356658"/>
<dbReference type="Pfam" id="PF00956">
    <property type="entry name" value="NAP"/>
    <property type="match status" value="1"/>
</dbReference>
<evidence type="ECO:0000256" key="3">
    <source>
        <dbReference type="SAM" id="MobiDB-lite"/>
    </source>
</evidence>
<dbReference type="Proteomes" id="UP000515165">
    <property type="component" value="Chromosome Y"/>
</dbReference>
<feature type="region of interest" description="Disordered" evidence="3">
    <location>
        <begin position="42"/>
        <end position="68"/>
    </location>
</feature>
<dbReference type="Gene3D" id="3.30.1120.90">
    <property type="entry name" value="Nucleosome assembly protein"/>
    <property type="match status" value="1"/>
</dbReference>
<evidence type="ECO:0000313" key="5">
    <source>
        <dbReference type="RefSeq" id="XP_035581843.1"/>
    </source>
</evidence>